<reference evidence="7 10" key="2">
    <citation type="submission" date="2020-12" db="EMBL/GenBank/DDBJ databases">
        <title>FDA dAtabase for Regulatory Grade micrObial Sequences (FDA-ARGOS): Supporting development and validation of Infectious Disease Dx tests.</title>
        <authorList>
            <person name="Sproer C."/>
            <person name="Gronow S."/>
            <person name="Severitt S."/>
            <person name="Schroder I."/>
            <person name="Tallon L."/>
            <person name="Sadzewicz L."/>
            <person name="Zhao X."/>
            <person name="Boylan J."/>
            <person name="Ott S."/>
            <person name="Bowen H."/>
            <person name="Vavikolanu K."/>
            <person name="Mehta A."/>
            <person name="Aluvathingal J."/>
            <person name="Nadendla S."/>
            <person name="Lowell S."/>
            <person name="Myers T."/>
            <person name="Yan Y."/>
            <person name="Sichtig H."/>
        </authorList>
    </citation>
    <scope>NUCLEOTIDE SEQUENCE [LARGE SCALE GENOMIC DNA]</scope>
    <source>
        <strain evidence="7 10">FDAARGOS_890</strain>
        <plasmid evidence="7 10">unnamed</plasmid>
    </source>
</reference>
<dbReference type="PROSITE" id="PS51296">
    <property type="entry name" value="RIESKE"/>
    <property type="match status" value="1"/>
</dbReference>
<keyword evidence="4" id="KW-0408">Iron</keyword>
<evidence type="ECO:0000256" key="5">
    <source>
        <dbReference type="ARBA" id="ARBA00023014"/>
    </source>
</evidence>
<keyword evidence="7" id="KW-0614">Plasmid</keyword>
<dbReference type="Proteomes" id="UP000595064">
    <property type="component" value="Plasmid unnamed"/>
</dbReference>
<keyword evidence="1" id="KW-0001">2Fe-2S</keyword>
<dbReference type="EMBL" id="CP065749">
    <property type="protein sequence ID" value="QPS84826.1"/>
    <property type="molecule type" value="Genomic_DNA"/>
</dbReference>
<keyword evidence="5" id="KW-0411">Iron-sulfur</keyword>
<keyword evidence="2" id="KW-0479">Metal-binding</keyword>
<dbReference type="Gene3D" id="2.102.10.10">
    <property type="entry name" value="Rieske [2Fe-2S] iron-sulphur domain"/>
    <property type="match status" value="1"/>
</dbReference>
<dbReference type="InterPro" id="IPR036922">
    <property type="entry name" value="Rieske_2Fe-2S_sf"/>
</dbReference>
<dbReference type="PANTHER" id="PTHR21266">
    <property type="entry name" value="IRON-SULFUR DOMAIN CONTAINING PROTEIN"/>
    <property type="match status" value="1"/>
</dbReference>
<dbReference type="InterPro" id="IPR045623">
    <property type="entry name" value="LigXa_C"/>
</dbReference>
<dbReference type="GO" id="GO:0051537">
    <property type="term" value="F:2 iron, 2 sulfur cluster binding"/>
    <property type="evidence" value="ECO:0007669"/>
    <property type="project" value="UniProtKB-KW"/>
</dbReference>
<proteinExistence type="predicted"/>
<evidence type="ECO:0000313" key="9">
    <source>
        <dbReference type="Proteomes" id="UP000183417"/>
    </source>
</evidence>
<dbReference type="RefSeq" id="WP_074921945.1">
    <property type="nucleotide sequence ID" value="NZ_CP065749.1"/>
</dbReference>
<dbReference type="AlphaFoldDB" id="A0A1H3N6R0"/>
<evidence type="ECO:0000256" key="4">
    <source>
        <dbReference type="ARBA" id="ARBA00023004"/>
    </source>
</evidence>
<evidence type="ECO:0000313" key="8">
    <source>
        <dbReference type="EMBL" id="SDY84546.1"/>
    </source>
</evidence>
<dbReference type="Proteomes" id="UP000183417">
    <property type="component" value="Unassembled WGS sequence"/>
</dbReference>
<dbReference type="GO" id="GO:0016491">
    <property type="term" value="F:oxidoreductase activity"/>
    <property type="evidence" value="ECO:0007669"/>
    <property type="project" value="UniProtKB-KW"/>
</dbReference>
<dbReference type="SUPFAM" id="SSF50022">
    <property type="entry name" value="ISP domain"/>
    <property type="match status" value="1"/>
</dbReference>
<dbReference type="InterPro" id="IPR050584">
    <property type="entry name" value="Cholesterol_7-desaturase"/>
</dbReference>
<protein>
    <submittedName>
        <fullName evidence="7">Rieske 2Fe-2S domain-containing protein</fullName>
    </submittedName>
    <submittedName>
        <fullName evidence="8">Rieske [2Fe-2S] domain-containing protein</fullName>
    </submittedName>
</protein>
<dbReference type="InterPro" id="IPR015881">
    <property type="entry name" value="ARHD_Rieske_2Fe_2S"/>
</dbReference>
<dbReference type="SUPFAM" id="SSF55961">
    <property type="entry name" value="Bet v1-like"/>
    <property type="match status" value="1"/>
</dbReference>
<evidence type="ECO:0000256" key="3">
    <source>
        <dbReference type="ARBA" id="ARBA00023002"/>
    </source>
</evidence>
<accession>A0A1H3N6R0</accession>
<dbReference type="Pfam" id="PF00355">
    <property type="entry name" value="Rieske"/>
    <property type="match status" value="1"/>
</dbReference>
<dbReference type="PANTHER" id="PTHR21266:SF59">
    <property type="entry name" value="BLR4922 PROTEIN"/>
    <property type="match status" value="1"/>
</dbReference>
<evidence type="ECO:0000313" key="10">
    <source>
        <dbReference type="Proteomes" id="UP000595064"/>
    </source>
</evidence>
<evidence type="ECO:0000256" key="2">
    <source>
        <dbReference type="ARBA" id="ARBA00022723"/>
    </source>
</evidence>
<dbReference type="Pfam" id="PF19301">
    <property type="entry name" value="LigXa_C"/>
    <property type="match status" value="1"/>
</dbReference>
<keyword evidence="10" id="KW-1185">Reference proteome</keyword>
<dbReference type="Gene3D" id="3.90.380.10">
    <property type="entry name" value="Naphthalene 1,2-dioxygenase Alpha Subunit, Chain A, domain 1"/>
    <property type="match status" value="1"/>
</dbReference>
<dbReference type="CDD" id="cd03479">
    <property type="entry name" value="Rieske_RO_Alpha_PhDO_like"/>
    <property type="match status" value="1"/>
</dbReference>
<reference evidence="8 9" key="1">
    <citation type="submission" date="2016-10" db="EMBL/GenBank/DDBJ databases">
        <authorList>
            <person name="de Groot N.N."/>
        </authorList>
    </citation>
    <scope>NUCLEOTIDE SEQUENCE [LARGE SCALE GENOMIC DNA]</scope>
    <source>
        <strain evidence="8 9">LMG 24775</strain>
    </source>
</reference>
<dbReference type="KEGG" id="dla:I6G47_32230"/>
<evidence type="ECO:0000313" key="7">
    <source>
        <dbReference type="EMBL" id="QPS84826.1"/>
    </source>
</evidence>
<gene>
    <name evidence="7" type="ORF">I6G47_32230</name>
    <name evidence="8" type="ORF">SAMN05421547_108198</name>
</gene>
<dbReference type="EMBL" id="FNPE01000008">
    <property type="protein sequence ID" value="SDY84546.1"/>
    <property type="molecule type" value="Genomic_DNA"/>
</dbReference>
<evidence type="ECO:0000256" key="1">
    <source>
        <dbReference type="ARBA" id="ARBA00022714"/>
    </source>
</evidence>
<feature type="domain" description="Rieske" evidence="6">
    <location>
        <begin position="27"/>
        <end position="133"/>
    </location>
</feature>
<evidence type="ECO:0000259" key="6">
    <source>
        <dbReference type="PROSITE" id="PS51296"/>
    </source>
</evidence>
<organism evidence="8 9">
    <name type="scientific">Delftia lacustris</name>
    <dbReference type="NCBI Taxonomy" id="558537"/>
    <lineage>
        <taxon>Bacteria</taxon>
        <taxon>Pseudomonadati</taxon>
        <taxon>Pseudomonadota</taxon>
        <taxon>Betaproteobacteria</taxon>
        <taxon>Burkholderiales</taxon>
        <taxon>Comamonadaceae</taxon>
        <taxon>Delftia</taxon>
    </lineage>
</organism>
<name>A0A1H3N6R0_9BURK</name>
<dbReference type="GeneID" id="94689090"/>
<dbReference type="PROSITE" id="PS00570">
    <property type="entry name" value="RING_HYDROXYL_ALPHA"/>
    <property type="match status" value="1"/>
</dbReference>
<dbReference type="GO" id="GO:0005506">
    <property type="term" value="F:iron ion binding"/>
    <property type="evidence" value="ECO:0007669"/>
    <property type="project" value="InterPro"/>
</dbReference>
<sequence>MLKTEDNEMLVRVGPKTPMGDLMRMYWLPFLLSGDVPVDGQPYRVRLLGEDLVAFRDSNGRIGLVDQACPHRGAPMVFARNEEGGLRCVYHGWKFNVDGHCQEMPAEPENTPMLNRVRLKSYPVRERNGVLWAYMGPDENPPELPSMEWNMVSQENVHVSMRIQDCNWLQALEGEIDSAHAAILHGRVDSGGSIDQWKQAADLTPKFEVVQHAGGVHVASRRKLGEDKNYIRVNQFLMPFWTLVPPFSQYPELSGHAWVPIDDEHTLCIMFSYHPTQPFYEKTRQLFVSGHNGRETGHASENSFEQRPVTHPYHTYWSKYNRANAYGYAPELAEKYNAGMPGLWLQDAACQSGVLPIYDRSKENLGLSDSGVIRTRRVLLETVKKLHTDGVRPLSVDDPSKFLMRAISITVPADADWMELGGEFMRAEPGKDFGYAP</sequence>
<dbReference type="InterPro" id="IPR017941">
    <property type="entry name" value="Rieske_2Fe-2S"/>
</dbReference>
<keyword evidence="3" id="KW-0560">Oxidoreductase</keyword>
<geneLocation type="plasmid" evidence="7 10">
    <name>unnamed</name>
</geneLocation>